<dbReference type="EMBL" id="JAHMHQ010000022">
    <property type="protein sequence ID" value="KAK1624891.1"/>
    <property type="molecule type" value="Genomic_DNA"/>
</dbReference>
<reference evidence="2" key="1">
    <citation type="submission" date="2021-06" db="EMBL/GenBank/DDBJ databases">
        <title>Comparative genomics, transcriptomics and evolutionary studies reveal genomic signatures of adaptation to plant cell wall in hemibiotrophic fungi.</title>
        <authorList>
            <consortium name="DOE Joint Genome Institute"/>
            <person name="Baroncelli R."/>
            <person name="Diaz J.F."/>
            <person name="Benocci T."/>
            <person name="Peng M."/>
            <person name="Battaglia E."/>
            <person name="Haridas S."/>
            <person name="Andreopoulos W."/>
            <person name="Labutti K."/>
            <person name="Pangilinan J."/>
            <person name="Floch G.L."/>
            <person name="Makela M.R."/>
            <person name="Henrissat B."/>
            <person name="Grigoriev I.V."/>
            <person name="Crouch J.A."/>
            <person name="De Vries R.P."/>
            <person name="Sukno S.A."/>
            <person name="Thon M.R."/>
        </authorList>
    </citation>
    <scope>NUCLEOTIDE SEQUENCE</scope>
    <source>
        <strain evidence="2">CBS 102054</strain>
    </source>
</reference>
<dbReference type="Proteomes" id="UP001243989">
    <property type="component" value="Unassembled WGS sequence"/>
</dbReference>
<dbReference type="RefSeq" id="XP_060440886.1">
    <property type="nucleotide sequence ID" value="XM_060588409.1"/>
</dbReference>
<organism evidence="2 3">
    <name type="scientific">Colletotrichum phormii</name>
    <dbReference type="NCBI Taxonomy" id="359342"/>
    <lineage>
        <taxon>Eukaryota</taxon>
        <taxon>Fungi</taxon>
        <taxon>Dikarya</taxon>
        <taxon>Ascomycota</taxon>
        <taxon>Pezizomycotina</taxon>
        <taxon>Sordariomycetes</taxon>
        <taxon>Hypocreomycetidae</taxon>
        <taxon>Glomerellales</taxon>
        <taxon>Glomerellaceae</taxon>
        <taxon>Colletotrichum</taxon>
        <taxon>Colletotrichum acutatum species complex</taxon>
    </lineage>
</organism>
<proteinExistence type="predicted"/>
<accession>A0AAI9ZKB5</accession>
<dbReference type="GeneID" id="85473271"/>
<keyword evidence="3" id="KW-1185">Reference proteome</keyword>
<evidence type="ECO:0000313" key="3">
    <source>
        <dbReference type="Proteomes" id="UP001243989"/>
    </source>
</evidence>
<comment type="caution">
    <text evidence="2">The sequence shown here is derived from an EMBL/GenBank/DDBJ whole genome shotgun (WGS) entry which is preliminary data.</text>
</comment>
<evidence type="ECO:0000256" key="1">
    <source>
        <dbReference type="SAM" id="MobiDB-lite"/>
    </source>
</evidence>
<gene>
    <name evidence="2" type="ORF">BDP81DRAFT_398103</name>
</gene>
<dbReference type="AlphaFoldDB" id="A0AAI9ZKB5"/>
<name>A0AAI9ZKB5_9PEZI</name>
<feature type="region of interest" description="Disordered" evidence="1">
    <location>
        <begin position="99"/>
        <end position="121"/>
    </location>
</feature>
<feature type="region of interest" description="Disordered" evidence="1">
    <location>
        <begin position="31"/>
        <end position="51"/>
    </location>
</feature>
<protein>
    <submittedName>
        <fullName evidence="2">Uncharacterized protein</fullName>
    </submittedName>
</protein>
<sequence length="121" mass="13737">MGLSGAILVIVLIREISKWCRGFLLERRIRQQRDPLRKPSSPIKPLKKRNKASAKTFYASVLKTKTIEKDRKEVEKMKADVYKGLGEIQKLRAKIIEKTDGDADSGDKVGDTDSKVTELEH</sequence>
<evidence type="ECO:0000313" key="2">
    <source>
        <dbReference type="EMBL" id="KAK1624891.1"/>
    </source>
</evidence>